<evidence type="ECO:0000313" key="2">
    <source>
        <dbReference type="Proteomes" id="UP000002412"/>
    </source>
</evidence>
<dbReference type="HOGENOM" id="CLU_048266_0_1_6"/>
<name>A0A0U1QUJ3_YERP3</name>
<dbReference type="AlphaFoldDB" id="A0A0U1QUJ3"/>
<proteinExistence type="predicted"/>
<dbReference type="PANTHER" id="PTHR35810:SF1">
    <property type="entry name" value="CYTOPLASMIC PROTEIN"/>
    <property type="match status" value="1"/>
</dbReference>
<dbReference type="KEGG" id="ypi:YpsIP31758_4094"/>
<evidence type="ECO:0000313" key="1">
    <source>
        <dbReference type="EMBL" id="ABS46114.1"/>
    </source>
</evidence>
<gene>
    <name evidence="1" type="ordered locus">YpsIP31758_4094</name>
</gene>
<dbReference type="Pfam" id="PF13310">
    <property type="entry name" value="Virulence_RhuM"/>
    <property type="match status" value="1"/>
</dbReference>
<dbReference type="PANTHER" id="PTHR35810">
    <property type="entry name" value="CYTOPLASMIC PROTEIN-RELATED"/>
    <property type="match status" value="1"/>
</dbReference>
<dbReference type="InterPro" id="IPR011204">
    <property type="entry name" value="Virulence_RhuM-like"/>
</dbReference>
<dbReference type="Proteomes" id="UP000002412">
    <property type="component" value="Chromosome"/>
</dbReference>
<accession>A0A0U1QUJ3</accession>
<protein>
    <submittedName>
        <fullName evidence="1">Uncharacterized protein</fullName>
    </submittedName>
</protein>
<organism evidence="1 2">
    <name type="scientific">Yersinia pseudotuberculosis serotype O:1b (strain IP 31758)</name>
    <dbReference type="NCBI Taxonomy" id="349747"/>
    <lineage>
        <taxon>Bacteria</taxon>
        <taxon>Pseudomonadati</taxon>
        <taxon>Pseudomonadota</taxon>
        <taxon>Gammaproteobacteria</taxon>
        <taxon>Enterobacterales</taxon>
        <taxon>Yersiniaceae</taxon>
        <taxon>Yersinia</taxon>
    </lineage>
</organism>
<reference evidence="1 2" key="1">
    <citation type="journal article" date="2007" name="PLoS Genet.">
        <title>The complete genome sequence of Yersinia pseudotuberculosis IP31758, the causative agent of Far East scarlet-like fever.</title>
        <authorList>
            <person name="Eppinger M."/>
            <person name="Rosovitz M.J."/>
            <person name="Fricke W.F."/>
            <person name="Rasko D.A."/>
            <person name="Kokorina G."/>
            <person name="Fayolle C."/>
            <person name="Lindler L.E."/>
            <person name="Carniel E."/>
            <person name="Ravel J."/>
        </authorList>
    </citation>
    <scope>NUCLEOTIDE SEQUENCE [LARGE SCALE GENOMIC DNA]</scope>
    <source>
        <strain evidence="1 2">IP 31758</strain>
    </source>
</reference>
<sequence length="256" mass="29408">MTDENLPQAPTGEFVMFSTEDGQLRIECRFESETLWLPQAAIANLYQVTPQAITQHIKAIYEDGELEQSATCKPFLQVRQEGTRQVNRNTMHYSLSVILAVGYRVRSVRETQFLQWATQTLQEYLIKGFVMDDERLKNPPVGQSVVPDYFGEMLERIRDIRASERRVYLRVREIFALAADYEPSLQETTRFFHVIQNKLHFACTGQTAAELIHQRADANLPNMGLTSFKGNAVRKSDVIIAKNYLSQSEVDDRQTP</sequence>
<dbReference type="EMBL" id="CP000720">
    <property type="protein sequence ID" value="ABS46114.1"/>
    <property type="molecule type" value="Genomic_DNA"/>
</dbReference>